<keyword evidence="1" id="KW-0472">Membrane</keyword>
<dbReference type="RefSeq" id="WP_097120098.1">
    <property type="nucleotide sequence ID" value="NZ_OCND01000001.1"/>
</dbReference>
<organism evidence="2 3">
    <name type="scientific">Pseudoxanthomonas wuyuanensis</name>
    <dbReference type="NCBI Taxonomy" id="1073196"/>
    <lineage>
        <taxon>Bacteria</taxon>
        <taxon>Pseudomonadati</taxon>
        <taxon>Pseudomonadota</taxon>
        <taxon>Gammaproteobacteria</taxon>
        <taxon>Lysobacterales</taxon>
        <taxon>Lysobacteraceae</taxon>
        <taxon>Pseudoxanthomonas</taxon>
    </lineage>
</organism>
<sequence length="206" mass="23855">MEQNHTQGEVVVEIRQKRNSNRIDFKFGEEELEYRIEDSSGSRSFSVPYLGISRDRQTFEERNQWLGNVGLLWIALGVVLTAASYFGEGPFRLSFWVWVGIGCYAFYHFRRTRFTILPSEKGNLCVIDDAEGPRVIAEIERRRVAVLRENYDFVAADESAEQRVRRYRFLHQEGALSDDELAERLSMIEEPSSVEPAPSTPRQLLN</sequence>
<dbReference type="AlphaFoldDB" id="A0A286CWD3"/>
<accession>A0A286CWD3</accession>
<dbReference type="Proteomes" id="UP000219374">
    <property type="component" value="Unassembled WGS sequence"/>
</dbReference>
<keyword evidence="3" id="KW-1185">Reference proteome</keyword>
<dbReference type="OrthoDB" id="5982841at2"/>
<keyword evidence="1" id="KW-0812">Transmembrane</keyword>
<feature type="transmembrane region" description="Helical" evidence="1">
    <location>
        <begin position="65"/>
        <end position="87"/>
    </location>
</feature>
<name>A0A286CWD3_9GAMM</name>
<protein>
    <submittedName>
        <fullName evidence="2">Uncharacterized protein</fullName>
    </submittedName>
</protein>
<dbReference type="EMBL" id="OCND01000001">
    <property type="protein sequence ID" value="SOD50713.1"/>
    <property type="molecule type" value="Genomic_DNA"/>
</dbReference>
<evidence type="ECO:0000313" key="2">
    <source>
        <dbReference type="EMBL" id="SOD50713.1"/>
    </source>
</evidence>
<keyword evidence="1" id="KW-1133">Transmembrane helix</keyword>
<evidence type="ECO:0000256" key="1">
    <source>
        <dbReference type="SAM" id="Phobius"/>
    </source>
</evidence>
<feature type="transmembrane region" description="Helical" evidence="1">
    <location>
        <begin position="93"/>
        <end position="109"/>
    </location>
</feature>
<evidence type="ECO:0000313" key="3">
    <source>
        <dbReference type="Proteomes" id="UP000219374"/>
    </source>
</evidence>
<proteinExistence type="predicted"/>
<reference evidence="2 3" key="1">
    <citation type="submission" date="2017-09" db="EMBL/GenBank/DDBJ databases">
        <authorList>
            <person name="Ehlers B."/>
            <person name="Leendertz F.H."/>
        </authorList>
    </citation>
    <scope>NUCLEOTIDE SEQUENCE [LARGE SCALE GENOMIC DNA]</scope>
    <source>
        <strain evidence="2 3">CGMCC 1.10978</strain>
    </source>
</reference>
<gene>
    <name evidence="2" type="ORF">SAMN06296416_101295</name>
</gene>